<feature type="domain" description="InsA N-terminal zinc ribbon" evidence="1">
    <location>
        <begin position="75"/>
        <end position="103"/>
    </location>
</feature>
<dbReference type="OrthoDB" id="9128325at2"/>
<dbReference type="Proteomes" id="UP000656723">
    <property type="component" value="Unassembled WGS sequence"/>
</dbReference>
<gene>
    <name evidence="2" type="ORF">FOT72_01330</name>
</gene>
<dbReference type="AlphaFoldDB" id="A0A8I0ME32"/>
<sequence>MKSQHKIHLNVCKSWSCPNLGVAEAADYIYPVYRLGYAALECQKCGSLPPLFNESEFNHWFALLMENKPGVTGTECPHCSATDVTRYGRTQAGHGRFQCRLCRAVFTPRQTKARFERTVEPFLLRLQLGDYAAETTQYRLLAKAVDWCEQQLHHATIDVKRVATKVLTLPFQGQAAEQRLYVVISADACSGRILQVTTNYSDEAVGDALLYIGSANPAPQMAHECSEEFLRWQEMQFMQRRQFDEIHYGSARLKRNDRGCILRPVIAIHGHFQRLKRRFPAITDHYLAHECVLRGAAITAWSAEVQRGTTNLWFVLEDANPPFGTEAEYRLTGNWNIGWWNNVWQRWSCGGADKIVCSLTGQKQAGNIAPVSLRASDAFVRWLHVHPWSSGQSGLGAKVLSRHVVCLAYLYNHYR</sequence>
<dbReference type="EMBL" id="VKME01000006">
    <property type="protein sequence ID" value="MBE0126691.1"/>
    <property type="molecule type" value="Genomic_DNA"/>
</dbReference>
<organism evidence="2 3">
    <name type="scientific">Citrobacter amalonaticus</name>
    <dbReference type="NCBI Taxonomy" id="35703"/>
    <lineage>
        <taxon>Bacteria</taxon>
        <taxon>Pseudomonadati</taxon>
        <taxon>Pseudomonadota</taxon>
        <taxon>Gammaproteobacteria</taxon>
        <taxon>Enterobacterales</taxon>
        <taxon>Enterobacteriaceae</taxon>
        <taxon>Citrobacter</taxon>
    </lineage>
</organism>
<accession>A0A8I0ME32</accession>
<reference evidence="2" key="1">
    <citation type="submission" date="2019-07" db="EMBL/GenBank/DDBJ databases">
        <title>KPC-2 carbapenem resistent Enterobacterales isolates from Germany.</title>
        <authorList>
            <person name="Yao Y."/>
            <person name="Falgenhauer L."/>
            <person name="Imirzalioglu C."/>
            <person name="Chakraborty T."/>
        </authorList>
    </citation>
    <scope>NUCLEOTIDE SEQUENCE</scope>
    <source>
        <strain evidence="2">CA13304</strain>
    </source>
</reference>
<dbReference type="GO" id="GO:0006313">
    <property type="term" value="P:DNA transposition"/>
    <property type="evidence" value="ECO:0007669"/>
    <property type="project" value="InterPro"/>
</dbReference>
<proteinExistence type="predicted"/>
<dbReference type="InterPro" id="IPR003220">
    <property type="entry name" value="InsA_N_dom_Znf"/>
</dbReference>
<name>A0A8I0ME32_CITAM</name>
<protein>
    <recommendedName>
        <fullName evidence="1">InsA N-terminal zinc ribbon domain-containing protein</fullName>
    </recommendedName>
</protein>
<dbReference type="Pfam" id="PF03811">
    <property type="entry name" value="Zn_ribbon_InsA"/>
    <property type="match status" value="1"/>
</dbReference>
<dbReference type="RefSeq" id="WP_061074991.1">
    <property type="nucleotide sequence ID" value="NZ_CP014015.2"/>
</dbReference>
<evidence type="ECO:0000259" key="1">
    <source>
        <dbReference type="Pfam" id="PF03811"/>
    </source>
</evidence>
<evidence type="ECO:0000313" key="3">
    <source>
        <dbReference type="Proteomes" id="UP000656723"/>
    </source>
</evidence>
<comment type="caution">
    <text evidence="2">The sequence shown here is derived from an EMBL/GenBank/DDBJ whole genome shotgun (WGS) entry which is preliminary data.</text>
</comment>
<evidence type="ECO:0000313" key="2">
    <source>
        <dbReference type="EMBL" id="MBE0126691.1"/>
    </source>
</evidence>